<dbReference type="OrthoDB" id="6770063at2759"/>
<dbReference type="GO" id="GO:0016020">
    <property type="term" value="C:membrane"/>
    <property type="evidence" value="ECO:0007669"/>
    <property type="project" value="UniProtKB-SubCell"/>
</dbReference>
<feature type="transmembrane region" description="Helical" evidence="7">
    <location>
        <begin position="397"/>
        <end position="415"/>
    </location>
</feature>
<evidence type="ECO:0000256" key="1">
    <source>
        <dbReference type="ARBA" id="ARBA00004141"/>
    </source>
</evidence>
<evidence type="ECO:0000313" key="9">
    <source>
        <dbReference type="EMBL" id="CAH1184670.1"/>
    </source>
</evidence>
<keyword evidence="5 7" id="KW-0472">Membrane</keyword>
<gene>
    <name evidence="9" type="ORF">PHYEVI_LOCUS7861</name>
</gene>
<feature type="transmembrane region" description="Helical" evidence="7">
    <location>
        <begin position="40"/>
        <end position="58"/>
    </location>
</feature>
<evidence type="ECO:0000256" key="3">
    <source>
        <dbReference type="ARBA" id="ARBA00022692"/>
    </source>
</evidence>
<feature type="transmembrane region" description="Helical" evidence="7">
    <location>
        <begin position="132"/>
        <end position="157"/>
    </location>
</feature>
<dbReference type="PANTHER" id="PTHR23505">
    <property type="entry name" value="SPINSTER"/>
    <property type="match status" value="1"/>
</dbReference>
<dbReference type="GO" id="GO:0022857">
    <property type="term" value="F:transmembrane transporter activity"/>
    <property type="evidence" value="ECO:0007669"/>
    <property type="project" value="InterPro"/>
</dbReference>
<feature type="transmembrane region" description="Helical" evidence="7">
    <location>
        <begin position="253"/>
        <end position="275"/>
    </location>
</feature>
<feature type="transmembrane region" description="Helical" evidence="7">
    <location>
        <begin position="447"/>
        <end position="471"/>
    </location>
</feature>
<evidence type="ECO:0000256" key="5">
    <source>
        <dbReference type="ARBA" id="ARBA00023136"/>
    </source>
</evidence>
<dbReference type="AlphaFoldDB" id="A0A9P0E0Y1"/>
<dbReference type="InterPro" id="IPR036259">
    <property type="entry name" value="MFS_trans_sf"/>
</dbReference>
<dbReference type="CDD" id="cd17328">
    <property type="entry name" value="MFS_spinster_like"/>
    <property type="match status" value="1"/>
</dbReference>
<keyword evidence="4 7" id="KW-1133">Transmembrane helix</keyword>
<evidence type="ECO:0000256" key="6">
    <source>
        <dbReference type="ARBA" id="ARBA00024338"/>
    </source>
</evidence>
<feature type="transmembrane region" description="Helical" evidence="7">
    <location>
        <begin position="82"/>
        <end position="102"/>
    </location>
</feature>
<proteinExistence type="inferred from homology"/>
<evidence type="ECO:0000256" key="2">
    <source>
        <dbReference type="ARBA" id="ARBA00022448"/>
    </source>
</evidence>
<keyword evidence="3 7" id="KW-0812">Transmembrane</keyword>
<protein>
    <recommendedName>
        <fullName evidence="8">Major facilitator superfamily (MFS) profile domain-containing protein</fullName>
    </recommendedName>
</protein>
<name>A0A9P0E0Y1_PHYSR</name>
<evidence type="ECO:0000259" key="8">
    <source>
        <dbReference type="PROSITE" id="PS50850"/>
    </source>
</evidence>
<dbReference type="InterPro" id="IPR044770">
    <property type="entry name" value="MFS_spinster-like"/>
</dbReference>
<sequence length="511" mass="57363">MPSEKIEKVVMKPFKMDPMHSQQELVRDLGRERTLRDVHFREWVVVFILCFVNLINYMDRFTLAGVLDKVQSHFQISNDECGLLQTAFVLSYMLFAPLFGYLGDRYRRSWIMGAGVFLWSLTTLAGSYMDHFGWFICFRALVGIGEASYSTIAPTIISDYFLGNIRSKMLAFFYFAIPVGSGLGYIVGAETAKLLGEWQYALRVTPVLGIAAVLLILFVLQDPERGQSEYVAGHLETTPWLEDVKDIVQNRSFMLSTAGFTCVAFVAGALAWWGPSFIEKGIRLHQGDAEASDNTAFIFGAITMLAGIIGLTLGAVLSQFFKKKYKFFDPLICGTGLLLSAPCLFAVTYAVTYNVTIMYILLFLGQVSLNLNWAIVGDILLYVVLPTRRSTAEGFQLLVSHAFGDAGSPYLIGVLSEAFRRLLSKTYNKDKLTTHEDAEVEFKSLQYALFSTCFVEILGGLFFLMTAFYIVNDKRKVEEAVSRSKAPNECEQQQLQVEATRTDPLYVLILF</sequence>
<organism evidence="9 10">
    <name type="scientific">Phyllotreta striolata</name>
    <name type="common">Striped flea beetle</name>
    <name type="synonym">Crioceris striolata</name>
    <dbReference type="NCBI Taxonomy" id="444603"/>
    <lineage>
        <taxon>Eukaryota</taxon>
        <taxon>Metazoa</taxon>
        <taxon>Ecdysozoa</taxon>
        <taxon>Arthropoda</taxon>
        <taxon>Hexapoda</taxon>
        <taxon>Insecta</taxon>
        <taxon>Pterygota</taxon>
        <taxon>Neoptera</taxon>
        <taxon>Endopterygota</taxon>
        <taxon>Coleoptera</taxon>
        <taxon>Polyphaga</taxon>
        <taxon>Cucujiformia</taxon>
        <taxon>Chrysomeloidea</taxon>
        <taxon>Chrysomelidae</taxon>
        <taxon>Galerucinae</taxon>
        <taxon>Alticini</taxon>
        <taxon>Phyllotreta</taxon>
    </lineage>
</organism>
<dbReference type="InterPro" id="IPR011701">
    <property type="entry name" value="MFS"/>
</dbReference>
<feature type="transmembrane region" description="Helical" evidence="7">
    <location>
        <begin position="109"/>
        <end position="126"/>
    </location>
</feature>
<accession>A0A9P0E0Y1</accession>
<dbReference type="SUPFAM" id="SSF103473">
    <property type="entry name" value="MFS general substrate transporter"/>
    <property type="match status" value="1"/>
</dbReference>
<feature type="transmembrane region" description="Helical" evidence="7">
    <location>
        <begin position="357"/>
        <end position="385"/>
    </location>
</feature>
<dbReference type="Pfam" id="PF07690">
    <property type="entry name" value="MFS_1"/>
    <property type="match status" value="1"/>
</dbReference>
<dbReference type="Proteomes" id="UP001153712">
    <property type="component" value="Chromosome 4"/>
</dbReference>
<dbReference type="PROSITE" id="PS50850">
    <property type="entry name" value="MFS"/>
    <property type="match status" value="1"/>
</dbReference>
<feature type="domain" description="Major facilitator superfamily (MFS) profile" evidence="8">
    <location>
        <begin position="45"/>
        <end position="475"/>
    </location>
</feature>
<feature type="transmembrane region" description="Helical" evidence="7">
    <location>
        <begin position="330"/>
        <end position="351"/>
    </location>
</feature>
<dbReference type="PANTHER" id="PTHR23505:SF79">
    <property type="entry name" value="PROTEIN SPINSTER"/>
    <property type="match status" value="1"/>
</dbReference>
<dbReference type="EMBL" id="OU900097">
    <property type="protein sequence ID" value="CAH1184670.1"/>
    <property type="molecule type" value="Genomic_DNA"/>
</dbReference>
<comment type="subcellular location">
    <subcellularLocation>
        <location evidence="1">Membrane</location>
        <topology evidence="1">Multi-pass membrane protein</topology>
    </subcellularLocation>
</comment>
<keyword evidence="10" id="KW-1185">Reference proteome</keyword>
<dbReference type="Gene3D" id="1.20.1250.20">
    <property type="entry name" value="MFS general substrate transporter like domains"/>
    <property type="match status" value="2"/>
</dbReference>
<comment type="similarity">
    <text evidence="6">Belongs to the major facilitator superfamily. Spinster (TC 2.A.1.49) family.</text>
</comment>
<feature type="transmembrane region" description="Helical" evidence="7">
    <location>
        <begin position="169"/>
        <end position="188"/>
    </location>
</feature>
<feature type="transmembrane region" description="Helical" evidence="7">
    <location>
        <begin position="295"/>
        <end position="318"/>
    </location>
</feature>
<evidence type="ECO:0000256" key="7">
    <source>
        <dbReference type="SAM" id="Phobius"/>
    </source>
</evidence>
<reference evidence="9" key="1">
    <citation type="submission" date="2022-01" db="EMBL/GenBank/DDBJ databases">
        <authorList>
            <person name="King R."/>
        </authorList>
    </citation>
    <scope>NUCLEOTIDE SEQUENCE</scope>
</reference>
<feature type="transmembrane region" description="Helical" evidence="7">
    <location>
        <begin position="200"/>
        <end position="220"/>
    </location>
</feature>
<evidence type="ECO:0000256" key="4">
    <source>
        <dbReference type="ARBA" id="ARBA00022989"/>
    </source>
</evidence>
<evidence type="ECO:0000313" key="10">
    <source>
        <dbReference type="Proteomes" id="UP001153712"/>
    </source>
</evidence>
<keyword evidence="2" id="KW-0813">Transport</keyword>
<dbReference type="InterPro" id="IPR020846">
    <property type="entry name" value="MFS_dom"/>
</dbReference>